<evidence type="ECO:0000313" key="3">
    <source>
        <dbReference type="Proteomes" id="UP001501638"/>
    </source>
</evidence>
<accession>A0ABN3KHA9</accession>
<feature type="region of interest" description="Disordered" evidence="1">
    <location>
        <begin position="14"/>
        <end position="53"/>
    </location>
</feature>
<sequence length="53" mass="5407">MFRVDAPAVRSFRSLGFSPLDTPADAAEARIPGIGITGPESRRSAAEGGPGPP</sequence>
<protein>
    <submittedName>
        <fullName evidence="2">Uncharacterized protein</fullName>
    </submittedName>
</protein>
<evidence type="ECO:0000256" key="1">
    <source>
        <dbReference type="SAM" id="MobiDB-lite"/>
    </source>
</evidence>
<reference evidence="2 3" key="1">
    <citation type="journal article" date="2019" name="Int. J. Syst. Evol. Microbiol.">
        <title>The Global Catalogue of Microorganisms (GCM) 10K type strain sequencing project: providing services to taxonomists for standard genome sequencing and annotation.</title>
        <authorList>
            <consortium name="The Broad Institute Genomics Platform"/>
            <consortium name="The Broad Institute Genome Sequencing Center for Infectious Disease"/>
            <person name="Wu L."/>
            <person name="Ma J."/>
        </authorList>
    </citation>
    <scope>NUCLEOTIDE SEQUENCE [LARGE SCALE GENOMIC DNA]</scope>
    <source>
        <strain evidence="2 3">JCM 6305</strain>
    </source>
</reference>
<dbReference type="EMBL" id="BAAASZ010000035">
    <property type="protein sequence ID" value="GAA2459655.1"/>
    <property type="molecule type" value="Genomic_DNA"/>
</dbReference>
<gene>
    <name evidence="2" type="ORF">GCM10010405_49830</name>
</gene>
<dbReference type="Proteomes" id="UP001501638">
    <property type="component" value="Unassembled WGS sequence"/>
</dbReference>
<keyword evidence="3" id="KW-1185">Reference proteome</keyword>
<comment type="caution">
    <text evidence="2">The sequence shown here is derived from an EMBL/GenBank/DDBJ whole genome shotgun (WGS) entry which is preliminary data.</text>
</comment>
<organism evidence="2 3">
    <name type="scientific">Streptomyces macrosporus</name>
    <dbReference type="NCBI Taxonomy" id="44032"/>
    <lineage>
        <taxon>Bacteria</taxon>
        <taxon>Bacillati</taxon>
        <taxon>Actinomycetota</taxon>
        <taxon>Actinomycetes</taxon>
        <taxon>Kitasatosporales</taxon>
        <taxon>Streptomycetaceae</taxon>
        <taxon>Streptomyces</taxon>
    </lineage>
</organism>
<proteinExistence type="predicted"/>
<name>A0ABN3KHA9_9ACTN</name>
<evidence type="ECO:0000313" key="2">
    <source>
        <dbReference type="EMBL" id="GAA2459655.1"/>
    </source>
</evidence>